<feature type="domain" description="Cytochrome c" evidence="5">
    <location>
        <begin position="169"/>
        <end position="259"/>
    </location>
</feature>
<keyword evidence="3 4" id="KW-0408">Iron</keyword>
<dbReference type="Gene3D" id="1.10.760.10">
    <property type="entry name" value="Cytochrome c-like domain"/>
    <property type="match status" value="2"/>
</dbReference>
<evidence type="ECO:0000313" key="7">
    <source>
        <dbReference type="Proteomes" id="UP000607559"/>
    </source>
</evidence>
<keyword evidence="2 4" id="KW-0479">Metal-binding</keyword>
<dbReference type="AlphaFoldDB" id="A0A8J2UH70"/>
<evidence type="ECO:0000256" key="1">
    <source>
        <dbReference type="ARBA" id="ARBA00022617"/>
    </source>
</evidence>
<dbReference type="GO" id="GO:0020037">
    <property type="term" value="F:heme binding"/>
    <property type="evidence" value="ECO:0007669"/>
    <property type="project" value="InterPro"/>
</dbReference>
<evidence type="ECO:0000256" key="2">
    <source>
        <dbReference type="ARBA" id="ARBA00022723"/>
    </source>
</evidence>
<evidence type="ECO:0000313" key="6">
    <source>
        <dbReference type="EMBL" id="GGB17037.1"/>
    </source>
</evidence>
<dbReference type="GO" id="GO:0009055">
    <property type="term" value="F:electron transfer activity"/>
    <property type="evidence" value="ECO:0007669"/>
    <property type="project" value="InterPro"/>
</dbReference>
<sequence>MQRALLYTGLLVIIVCACHSTDKKIFSWKVPDTALIPATDEGRLIRYGRDLIANTSHYLGPKGTIAVLSNGMNCQNCHLDAGTRLWGNNYSAVFSTYPKFRDRSGTTETIQRRVNDCIERSLNGHPLDTNSVEMKAILAYMQWLGQDVPKGTKPQGAGIRDLPFLERAADTARGHMVYLQTCQRCHGAEGSGLFNKDSTAYVYPPLWGDHSFNTGAGLYRISRLAGYVKEIMPFDRPRNAPQLTDEEAWDVAAFVNSRQRPEKAFPNDWPNIAKKPYDHPFGPYADSFTPLQHKFGPFKPIQRAH</sequence>
<dbReference type="EMBL" id="BMJC01000005">
    <property type="protein sequence ID" value="GGB17037.1"/>
    <property type="molecule type" value="Genomic_DNA"/>
</dbReference>
<gene>
    <name evidence="6" type="ORF">GCM10011511_46030</name>
</gene>
<reference evidence="6" key="1">
    <citation type="journal article" date="2014" name="Int. J. Syst. Evol. Microbiol.">
        <title>Complete genome sequence of Corynebacterium casei LMG S-19264T (=DSM 44701T), isolated from a smear-ripened cheese.</title>
        <authorList>
            <consortium name="US DOE Joint Genome Institute (JGI-PGF)"/>
            <person name="Walter F."/>
            <person name="Albersmeier A."/>
            <person name="Kalinowski J."/>
            <person name="Ruckert C."/>
        </authorList>
    </citation>
    <scope>NUCLEOTIDE SEQUENCE</scope>
    <source>
        <strain evidence="6">CGMCC 1.15448</strain>
    </source>
</reference>
<dbReference type="Pfam" id="PF21342">
    <property type="entry name" value="SoxA-TsdA_cyt-c"/>
    <property type="match status" value="1"/>
</dbReference>
<dbReference type="PROSITE" id="PS51257">
    <property type="entry name" value="PROKAR_LIPOPROTEIN"/>
    <property type="match status" value="1"/>
</dbReference>
<dbReference type="PROSITE" id="PS51007">
    <property type="entry name" value="CYTC"/>
    <property type="match status" value="1"/>
</dbReference>
<dbReference type="InterPro" id="IPR009056">
    <property type="entry name" value="Cyt_c-like_dom"/>
</dbReference>
<dbReference type="SUPFAM" id="SSF46626">
    <property type="entry name" value="Cytochrome c"/>
    <property type="match status" value="2"/>
</dbReference>
<dbReference type="RefSeq" id="WP_188936264.1">
    <property type="nucleotide sequence ID" value="NZ_BMJC01000005.1"/>
</dbReference>
<protein>
    <recommendedName>
        <fullName evidence="5">Cytochrome c domain-containing protein</fullName>
    </recommendedName>
</protein>
<dbReference type="InterPro" id="IPR036909">
    <property type="entry name" value="Cyt_c-like_dom_sf"/>
</dbReference>
<keyword evidence="1 4" id="KW-0349">Heme</keyword>
<proteinExistence type="predicted"/>
<keyword evidence="7" id="KW-1185">Reference proteome</keyword>
<organism evidence="6 7">
    <name type="scientific">Puia dinghuensis</name>
    <dbReference type="NCBI Taxonomy" id="1792502"/>
    <lineage>
        <taxon>Bacteria</taxon>
        <taxon>Pseudomonadati</taxon>
        <taxon>Bacteroidota</taxon>
        <taxon>Chitinophagia</taxon>
        <taxon>Chitinophagales</taxon>
        <taxon>Chitinophagaceae</taxon>
        <taxon>Puia</taxon>
    </lineage>
</organism>
<dbReference type="InterPro" id="IPR051459">
    <property type="entry name" value="Cytochrome_c-type_DH"/>
</dbReference>
<dbReference type="GO" id="GO:0046872">
    <property type="term" value="F:metal ion binding"/>
    <property type="evidence" value="ECO:0007669"/>
    <property type="project" value="UniProtKB-KW"/>
</dbReference>
<dbReference type="PANTHER" id="PTHR35008:SF4">
    <property type="entry name" value="BLL4482 PROTEIN"/>
    <property type="match status" value="1"/>
</dbReference>
<accession>A0A8J2UH70</accession>
<reference evidence="6" key="2">
    <citation type="submission" date="2020-09" db="EMBL/GenBank/DDBJ databases">
        <authorList>
            <person name="Sun Q."/>
            <person name="Zhou Y."/>
        </authorList>
    </citation>
    <scope>NUCLEOTIDE SEQUENCE</scope>
    <source>
        <strain evidence="6">CGMCC 1.15448</strain>
    </source>
</reference>
<comment type="caution">
    <text evidence="6">The sequence shown here is derived from an EMBL/GenBank/DDBJ whole genome shotgun (WGS) entry which is preliminary data.</text>
</comment>
<dbReference type="PANTHER" id="PTHR35008">
    <property type="entry name" value="BLL4482 PROTEIN-RELATED"/>
    <property type="match status" value="1"/>
</dbReference>
<evidence type="ECO:0000256" key="4">
    <source>
        <dbReference type="PROSITE-ProRule" id="PRU00433"/>
    </source>
</evidence>
<name>A0A8J2UH70_9BACT</name>
<evidence type="ECO:0000256" key="3">
    <source>
        <dbReference type="ARBA" id="ARBA00023004"/>
    </source>
</evidence>
<dbReference type="Pfam" id="PF13442">
    <property type="entry name" value="Cytochrome_CBB3"/>
    <property type="match status" value="1"/>
</dbReference>
<dbReference type="Proteomes" id="UP000607559">
    <property type="component" value="Unassembled WGS sequence"/>
</dbReference>
<evidence type="ECO:0000259" key="5">
    <source>
        <dbReference type="PROSITE" id="PS51007"/>
    </source>
</evidence>